<comment type="caution">
    <text evidence="1">The sequence shown here is derived from an EMBL/GenBank/DDBJ whole genome shotgun (WGS) entry which is preliminary data.</text>
</comment>
<evidence type="ECO:0000313" key="1">
    <source>
        <dbReference type="EMBL" id="GBO25717.1"/>
    </source>
</evidence>
<evidence type="ECO:0000313" key="2">
    <source>
        <dbReference type="Proteomes" id="UP000499080"/>
    </source>
</evidence>
<proteinExistence type="predicted"/>
<name>A0A4Y2VPQ5_ARAVE</name>
<dbReference type="EMBL" id="BGPR01048686">
    <property type="protein sequence ID" value="GBO25717.1"/>
    <property type="molecule type" value="Genomic_DNA"/>
</dbReference>
<keyword evidence="2" id="KW-1185">Reference proteome</keyword>
<feature type="non-terminal residue" evidence="1">
    <location>
        <position position="1"/>
    </location>
</feature>
<organism evidence="1 2">
    <name type="scientific">Araneus ventricosus</name>
    <name type="common">Orbweaver spider</name>
    <name type="synonym">Epeira ventricosa</name>
    <dbReference type="NCBI Taxonomy" id="182803"/>
    <lineage>
        <taxon>Eukaryota</taxon>
        <taxon>Metazoa</taxon>
        <taxon>Ecdysozoa</taxon>
        <taxon>Arthropoda</taxon>
        <taxon>Chelicerata</taxon>
        <taxon>Arachnida</taxon>
        <taxon>Araneae</taxon>
        <taxon>Araneomorphae</taxon>
        <taxon>Entelegynae</taxon>
        <taxon>Araneoidea</taxon>
        <taxon>Araneidae</taxon>
        <taxon>Araneus</taxon>
    </lineage>
</organism>
<dbReference type="AlphaFoldDB" id="A0A4Y2VPQ5"/>
<sequence length="106" mass="12604">DDVKNSLRLHQLEFYHDLIESARHKQRKNIEVEEKFLLEEKKDDDDEEEVEEQVKEKELFKKPEGVVAIKAENVDEWLEEGNFGRDFEILNGDEMTLEQSPHSSNF</sequence>
<dbReference type="Proteomes" id="UP000499080">
    <property type="component" value="Unassembled WGS sequence"/>
</dbReference>
<reference evidence="1 2" key="1">
    <citation type="journal article" date="2019" name="Sci. Rep.">
        <title>Orb-weaving spider Araneus ventricosus genome elucidates the spidroin gene catalogue.</title>
        <authorList>
            <person name="Kono N."/>
            <person name="Nakamura H."/>
            <person name="Ohtoshi R."/>
            <person name="Moran D.A.P."/>
            <person name="Shinohara A."/>
            <person name="Yoshida Y."/>
            <person name="Fujiwara M."/>
            <person name="Mori M."/>
            <person name="Tomita M."/>
            <person name="Arakawa K."/>
        </authorList>
    </citation>
    <scope>NUCLEOTIDE SEQUENCE [LARGE SCALE GENOMIC DNA]</scope>
</reference>
<accession>A0A4Y2VPQ5</accession>
<gene>
    <name evidence="1" type="ORF">AVEN_101047_1</name>
</gene>
<protein>
    <submittedName>
        <fullName evidence="1">Uncharacterized protein</fullName>
    </submittedName>
</protein>